<evidence type="ECO:0000313" key="1">
    <source>
        <dbReference type="EMBL" id="OHB12179.1"/>
    </source>
</evidence>
<dbReference type="AlphaFoldDB" id="A0A1G2US24"/>
<comment type="caution">
    <text evidence="1">The sequence shown here is derived from an EMBL/GenBank/DDBJ whole genome shotgun (WGS) entry which is preliminary data.</text>
</comment>
<protein>
    <submittedName>
        <fullName evidence="1">Uncharacterized protein</fullName>
    </submittedName>
</protein>
<evidence type="ECO:0000313" key="2">
    <source>
        <dbReference type="Proteomes" id="UP000177154"/>
    </source>
</evidence>
<sequence>METGAPRADANDGEKAGAKRAKMLNYTYKPFWRSEAAAAKPKISFLSNVPLRGGGCGGSRK</sequence>
<reference evidence="1 2" key="1">
    <citation type="journal article" date="2016" name="Nat. Commun.">
        <title>Thousands of microbial genomes shed light on interconnected biogeochemical processes in an aquifer system.</title>
        <authorList>
            <person name="Anantharaman K."/>
            <person name="Brown C.T."/>
            <person name="Hug L.A."/>
            <person name="Sharon I."/>
            <person name="Castelle C.J."/>
            <person name="Probst A.J."/>
            <person name="Thomas B.C."/>
            <person name="Singh A."/>
            <person name="Wilkins M.J."/>
            <person name="Karaoz U."/>
            <person name="Brodie E.L."/>
            <person name="Williams K.H."/>
            <person name="Hubbard S.S."/>
            <person name="Banfield J.F."/>
        </authorList>
    </citation>
    <scope>NUCLEOTIDE SEQUENCE [LARGE SCALE GENOMIC DNA]</scope>
</reference>
<organism evidence="1 2">
    <name type="scientific">Candidatus Zambryskibacteria bacterium RIFCSPLOWO2_12_39_8</name>
    <dbReference type="NCBI Taxonomy" id="1802774"/>
    <lineage>
        <taxon>Bacteria</taxon>
        <taxon>Candidatus Zambryskiibacteriota</taxon>
    </lineage>
</organism>
<gene>
    <name evidence="1" type="ORF">A2Y49_02660</name>
</gene>
<dbReference type="EMBL" id="MHWR01000044">
    <property type="protein sequence ID" value="OHB12179.1"/>
    <property type="molecule type" value="Genomic_DNA"/>
</dbReference>
<accession>A0A1G2US24</accession>
<name>A0A1G2US24_9BACT</name>
<dbReference type="Proteomes" id="UP000177154">
    <property type="component" value="Unassembled WGS sequence"/>
</dbReference>
<proteinExistence type="predicted"/>